<protein>
    <submittedName>
        <fullName evidence="2">Phytanoyl-CoA dioxygenase family protein</fullName>
    </submittedName>
</protein>
<dbReference type="GO" id="GO:0016706">
    <property type="term" value="F:2-oxoglutarate-dependent dioxygenase activity"/>
    <property type="evidence" value="ECO:0007669"/>
    <property type="project" value="UniProtKB-ARBA"/>
</dbReference>
<dbReference type="Proteomes" id="UP000297737">
    <property type="component" value="Unassembled WGS sequence"/>
</dbReference>
<reference evidence="2 3" key="1">
    <citation type="submission" date="2019-02" db="EMBL/GenBank/DDBJ databases">
        <title>Polymorphobacter sp. isolated from the lake at the Tibet of China.</title>
        <authorList>
            <person name="Li A."/>
        </authorList>
    </citation>
    <scope>NUCLEOTIDE SEQUENCE [LARGE SCALE GENOMIC DNA]</scope>
    <source>
        <strain evidence="2 3">DJ1R-1</strain>
    </source>
</reference>
<organism evidence="2 3">
    <name type="scientific">Glacieibacterium arshaanense</name>
    <dbReference type="NCBI Taxonomy" id="2511025"/>
    <lineage>
        <taxon>Bacteria</taxon>
        <taxon>Pseudomonadati</taxon>
        <taxon>Pseudomonadota</taxon>
        <taxon>Alphaproteobacteria</taxon>
        <taxon>Sphingomonadales</taxon>
        <taxon>Sphingosinicellaceae</taxon>
        <taxon>Glacieibacterium</taxon>
    </lineage>
</organism>
<dbReference type="SUPFAM" id="SSF51197">
    <property type="entry name" value="Clavaminate synthase-like"/>
    <property type="match status" value="1"/>
</dbReference>
<gene>
    <name evidence="2" type="ORF">EUV02_11895</name>
</gene>
<comment type="caution">
    <text evidence="2">The sequence shown here is derived from an EMBL/GenBank/DDBJ whole genome shotgun (WGS) entry which is preliminary data.</text>
</comment>
<dbReference type="PANTHER" id="PTHR20883:SF48">
    <property type="entry name" value="ECTOINE DIOXYGENASE"/>
    <property type="match status" value="1"/>
</dbReference>
<dbReference type="InterPro" id="IPR008775">
    <property type="entry name" value="Phytyl_CoA_dOase-like"/>
</dbReference>
<dbReference type="RefSeq" id="WP_135246518.1">
    <property type="nucleotide sequence ID" value="NZ_SIHO01000003.1"/>
</dbReference>
<proteinExistence type="predicted"/>
<evidence type="ECO:0000313" key="2">
    <source>
        <dbReference type="EMBL" id="TFU01014.1"/>
    </source>
</evidence>
<dbReference type="GO" id="GO:0005506">
    <property type="term" value="F:iron ion binding"/>
    <property type="evidence" value="ECO:0007669"/>
    <property type="project" value="UniProtKB-ARBA"/>
</dbReference>
<evidence type="ECO:0000256" key="1">
    <source>
        <dbReference type="ARBA" id="ARBA00001954"/>
    </source>
</evidence>
<sequence>MATPTLAHFAADTAIEPLMAALRRDGAVIVDDVIAPDALAALNAELAPYIAATPNGRDSFTGNLTTRTGALVARSAQVRTLVMDRLIAAAADALLLPFCERWQLHLTQAIRIKSGQGAQVIHRDRWAWGTHLGHLEPQLNTIWAVTDFTRANGATQVVPGSLEWPDSRKPEPHEIGYAEMSAGSVLIYTGGVFHGGGANVSDGDRIGLNITYTLGWLRQEENQYLACPPDIARGLPPELQAVLGYAMGSYALGYYTPPLPPGAGPEVVPPEYSLGRSAADATLGDAALLAAISAEVAAN</sequence>
<dbReference type="EMBL" id="SIHO01000003">
    <property type="protein sequence ID" value="TFU01014.1"/>
    <property type="molecule type" value="Genomic_DNA"/>
</dbReference>
<dbReference type="Gene3D" id="2.60.120.620">
    <property type="entry name" value="q2cbj1_9rhob like domain"/>
    <property type="match status" value="1"/>
</dbReference>
<evidence type="ECO:0000313" key="3">
    <source>
        <dbReference type="Proteomes" id="UP000297737"/>
    </source>
</evidence>
<dbReference type="PANTHER" id="PTHR20883">
    <property type="entry name" value="PHYTANOYL-COA DIOXYGENASE DOMAIN CONTAINING 1"/>
    <property type="match status" value="1"/>
</dbReference>
<keyword evidence="2" id="KW-0223">Dioxygenase</keyword>
<dbReference type="AlphaFoldDB" id="A0A4Y9EJT5"/>
<keyword evidence="2" id="KW-0560">Oxidoreductase</keyword>
<keyword evidence="3" id="KW-1185">Reference proteome</keyword>
<name>A0A4Y9EJT5_9SPHN</name>
<dbReference type="OrthoDB" id="9796766at2"/>
<accession>A0A4Y9EJT5</accession>
<dbReference type="Pfam" id="PF05721">
    <property type="entry name" value="PhyH"/>
    <property type="match status" value="1"/>
</dbReference>
<comment type="cofactor">
    <cofactor evidence="1">
        <name>Fe(2+)</name>
        <dbReference type="ChEBI" id="CHEBI:29033"/>
    </cofactor>
</comment>